<accession>A0ABY0TJ39</accession>
<gene>
    <name evidence="5" type="ORF">SAMN05216402_2823</name>
</gene>
<name>A0ABY0TJ39_9PROT</name>
<dbReference type="PROSITE" id="PS51063">
    <property type="entry name" value="HTH_CRP_2"/>
    <property type="match status" value="1"/>
</dbReference>
<dbReference type="Proteomes" id="UP000183471">
    <property type="component" value="Unassembled WGS sequence"/>
</dbReference>
<sequence>MFPLQSPKQNQILAALPAEDYARLLPYLESTFMSLGQVIYEPGASINHLYFPTTSIFAPVYGVENGTSVRLAIIGNEGLAGISALLGGGGMPGGVVVQSAGNAYRVKTNILKKEFDSRGKFQRLVLHYTQALITQTAQNAVCNRHHNIEQQLGRFLLMSLDRLSGNELQMTHEQIAIMLGVRRESVTQAALKLQTIGAIRYSRGHITVLDREELEDSVCECYAVVNNEYERLLPHRSLSDPAPATAKRCVSRELWTVN</sequence>
<evidence type="ECO:0000256" key="3">
    <source>
        <dbReference type="ARBA" id="ARBA00023163"/>
    </source>
</evidence>
<dbReference type="RefSeq" id="WP_074633624.1">
    <property type="nucleotide sequence ID" value="NZ_FNKY01000001.1"/>
</dbReference>
<dbReference type="InterPro" id="IPR014710">
    <property type="entry name" value="RmlC-like_jellyroll"/>
</dbReference>
<evidence type="ECO:0000313" key="6">
    <source>
        <dbReference type="Proteomes" id="UP000183471"/>
    </source>
</evidence>
<evidence type="ECO:0000313" key="5">
    <source>
        <dbReference type="EMBL" id="SDQ91940.1"/>
    </source>
</evidence>
<protein>
    <submittedName>
        <fullName evidence="5">cAMP-binding domain of CRP or a regulatory subunit of cAMP-dependent protein kinases</fullName>
    </submittedName>
</protein>
<dbReference type="InterPro" id="IPR000595">
    <property type="entry name" value="cNMP-bd_dom"/>
</dbReference>
<dbReference type="Gene3D" id="2.60.120.10">
    <property type="entry name" value="Jelly Rolls"/>
    <property type="match status" value="1"/>
</dbReference>
<dbReference type="Pfam" id="PF13545">
    <property type="entry name" value="HTH_Crp_2"/>
    <property type="match status" value="1"/>
</dbReference>
<evidence type="ECO:0000256" key="2">
    <source>
        <dbReference type="ARBA" id="ARBA00023125"/>
    </source>
</evidence>
<dbReference type="InterPro" id="IPR012318">
    <property type="entry name" value="HTH_CRP"/>
</dbReference>
<keyword evidence="3" id="KW-0804">Transcription</keyword>
<reference evidence="5 6" key="1">
    <citation type="submission" date="2016-10" db="EMBL/GenBank/DDBJ databases">
        <authorList>
            <person name="Varghese N."/>
            <person name="Submissions S."/>
        </authorList>
    </citation>
    <scope>NUCLEOTIDE SEQUENCE [LARGE SCALE GENOMIC DNA]</scope>
    <source>
        <strain evidence="5 6">Nl1</strain>
    </source>
</reference>
<keyword evidence="2" id="KW-0238">DNA-binding</keyword>
<dbReference type="SUPFAM" id="SSF51206">
    <property type="entry name" value="cAMP-binding domain-like"/>
    <property type="match status" value="1"/>
</dbReference>
<comment type="caution">
    <text evidence="5">The sequence shown here is derived from an EMBL/GenBank/DDBJ whole genome shotgun (WGS) entry which is preliminary data.</text>
</comment>
<keyword evidence="1" id="KW-0805">Transcription regulation</keyword>
<feature type="domain" description="HTH crp-type" evidence="4">
    <location>
        <begin position="146"/>
        <end position="212"/>
    </location>
</feature>
<keyword evidence="6" id="KW-1185">Reference proteome</keyword>
<dbReference type="InterPro" id="IPR050397">
    <property type="entry name" value="Env_Response_Regulators"/>
</dbReference>
<dbReference type="InterPro" id="IPR036390">
    <property type="entry name" value="WH_DNA-bd_sf"/>
</dbReference>
<organism evidence="5 6">
    <name type="scientific">Nitrosospira multiformis</name>
    <dbReference type="NCBI Taxonomy" id="1231"/>
    <lineage>
        <taxon>Bacteria</taxon>
        <taxon>Pseudomonadati</taxon>
        <taxon>Pseudomonadota</taxon>
        <taxon>Betaproteobacteria</taxon>
        <taxon>Nitrosomonadales</taxon>
        <taxon>Nitrosomonadaceae</taxon>
        <taxon>Nitrosospira</taxon>
    </lineage>
</organism>
<dbReference type="SMART" id="SM00100">
    <property type="entry name" value="cNMP"/>
    <property type="match status" value="1"/>
</dbReference>
<evidence type="ECO:0000259" key="4">
    <source>
        <dbReference type="PROSITE" id="PS51063"/>
    </source>
</evidence>
<dbReference type="PANTHER" id="PTHR24567">
    <property type="entry name" value="CRP FAMILY TRANSCRIPTIONAL REGULATORY PROTEIN"/>
    <property type="match status" value="1"/>
</dbReference>
<dbReference type="InterPro" id="IPR018490">
    <property type="entry name" value="cNMP-bd_dom_sf"/>
</dbReference>
<dbReference type="EMBL" id="FNKY01000001">
    <property type="protein sequence ID" value="SDQ91940.1"/>
    <property type="molecule type" value="Genomic_DNA"/>
</dbReference>
<evidence type="ECO:0000256" key="1">
    <source>
        <dbReference type="ARBA" id="ARBA00023015"/>
    </source>
</evidence>
<proteinExistence type="predicted"/>
<dbReference type="PANTHER" id="PTHR24567:SF74">
    <property type="entry name" value="HTH-TYPE TRANSCRIPTIONAL REGULATOR ARCR"/>
    <property type="match status" value="1"/>
</dbReference>
<dbReference type="SUPFAM" id="SSF46785">
    <property type="entry name" value="Winged helix' DNA-binding domain"/>
    <property type="match status" value="1"/>
</dbReference>